<feature type="compositionally biased region" description="Acidic residues" evidence="3">
    <location>
        <begin position="219"/>
        <end position="229"/>
    </location>
</feature>
<dbReference type="SMART" id="SM00516">
    <property type="entry name" value="SEC14"/>
    <property type="match status" value="1"/>
</dbReference>
<dbReference type="InParanoid" id="A0A665U1U7"/>
<dbReference type="Proteomes" id="UP000472264">
    <property type="component" value="Chromosome 11"/>
</dbReference>
<dbReference type="RefSeq" id="XP_029369957.1">
    <property type="nucleotide sequence ID" value="XM_029514097.1"/>
</dbReference>
<dbReference type="CDD" id="cd00170">
    <property type="entry name" value="SEC14"/>
    <property type="match status" value="1"/>
</dbReference>
<dbReference type="GeneID" id="115050937"/>
<name>A0A665U1U7_ECHNA</name>
<comment type="subcellular location">
    <subcellularLocation>
        <location evidence="1">Cytoplasm</location>
    </subcellularLocation>
</comment>
<dbReference type="InterPro" id="IPR001251">
    <property type="entry name" value="CRAL-TRIO_dom"/>
</dbReference>
<dbReference type="Pfam" id="PF12496">
    <property type="entry name" value="BNIP2"/>
    <property type="match status" value="1"/>
</dbReference>
<dbReference type="InterPro" id="IPR036865">
    <property type="entry name" value="CRAL-TRIO_dom_sf"/>
</dbReference>
<dbReference type="FunFam" id="3.40.525.10:FF:000001">
    <property type="entry name" value="BCL2/adenovirus E1B protein-interacting protein 2"/>
    <property type="match status" value="1"/>
</dbReference>
<evidence type="ECO:0000313" key="6">
    <source>
        <dbReference type="Proteomes" id="UP000472264"/>
    </source>
</evidence>
<proteinExistence type="predicted"/>
<feature type="region of interest" description="Disordered" evidence="3">
    <location>
        <begin position="265"/>
        <end position="292"/>
    </location>
</feature>
<keyword evidence="2" id="KW-0963">Cytoplasm</keyword>
<dbReference type="OrthoDB" id="19923at2759"/>
<sequence>MESREEEQEDQAPRLETPEDTESIHSSVSMTANTDNTASTADTANTAKTASTANTADTANTAKTADTADTANTAKTASTANITDTANTAKTADTASTADTANTAKTASTANTADTANTAKTADIASTFNTANIADTANNAKTADTANTSNTVITDNRANTANIANIANNDTTTTTAMANDASATNTKPAAPSDDESEGTGELGKGNSAAITDRGKLEGETSEEGADEVDSNLNGDRPDPPTNLDLSQPTKKKVLAAPTLSLSLGRSESAVSDDFPSAFLSPSPDDDDEDTGLDFDLDAMETPSDSESLLFPIYDLDLEDDLRRLGVASIRCRPAGPRSKSDCQTGLGSLGQEDMVDGQGTRWRCFSTVEPPQETQVNMSVLEPFLRVLSHGGYYGDSLNDIIVFSSCYLPENSLDNYQYVMDNLFRYVVGTLDLMVSENYVIIYFCAGGQKEKLPGISWLRECYTTIHRRLRKNLKGFYVVHPTWYIKALITIIKPFISTKFSRKLQFINSLQDLSQSVPTEHVQIPDCVRQYDQNLSS</sequence>
<organism evidence="5 6">
    <name type="scientific">Echeneis naucrates</name>
    <name type="common">Live sharksucker</name>
    <dbReference type="NCBI Taxonomy" id="173247"/>
    <lineage>
        <taxon>Eukaryota</taxon>
        <taxon>Metazoa</taxon>
        <taxon>Chordata</taxon>
        <taxon>Craniata</taxon>
        <taxon>Vertebrata</taxon>
        <taxon>Euteleostomi</taxon>
        <taxon>Actinopterygii</taxon>
        <taxon>Neopterygii</taxon>
        <taxon>Teleostei</taxon>
        <taxon>Neoteleostei</taxon>
        <taxon>Acanthomorphata</taxon>
        <taxon>Carangaria</taxon>
        <taxon>Carangiformes</taxon>
        <taxon>Echeneidae</taxon>
        <taxon>Echeneis</taxon>
    </lineage>
</organism>
<keyword evidence="6" id="KW-1185">Reference proteome</keyword>
<reference evidence="5" key="3">
    <citation type="submission" date="2025-09" db="UniProtKB">
        <authorList>
            <consortium name="Ensembl"/>
        </authorList>
    </citation>
    <scope>IDENTIFICATION</scope>
</reference>
<dbReference type="PANTHER" id="PTHR12112:SF21">
    <property type="entry name" value="BCL-2_ADENOVIRUS E1B 19 KDA-INTERACTING PROTEIN 2-LIKE PROTEIN"/>
    <property type="match status" value="1"/>
</dbReference>
<protein>
    <submittedName>
        <fullName evidence="5">BCL2/adenovirus E1B 19 kDa protein-interacting protein 2-like</fullName>
    </submittedName>
</protein>
<dbReference type="SUPFAM" id="SSF52087">
    <property type="entry name" value="CRAL/TRIO domain"/>
    <property type="match status" value="1"/>
</dbReference>
<dbReference type="Ensembl" id="ENSENLT00000013896.1">
    <property type="protein sequence ID" value="ENSENLP00000013355.1"/>
    <property type="gene ID" value="ENSENLG00000006307.1"/>
</dbReference>
<dbReference type="AlphaFoldDB" id="A0A665U1U7"/>
<evidence type="ECO:0000256" key="2">
    <source>
        <dbReference type="ARBA" id="ARBA00022490"/>
    </source>
</evidence>
<dbReference type="PROSITE" id="PS50191">
    <property type="entry name" value="CRAL_TRIO"/>
    <property type="match status" value="1"/>
</dbReference>
<feature type="compositionally biased region" description="Acidic residues" evidence="3">
    <location>
        <begin position="283"/>
        <end position="292"/>
    </location>
</feature>
<dbReference type="GO" id="GO:0006915">
    <property type="term" value="P:apoptotic process"/>
    <property type="evidence" value="ECO:0007669"/>
    <property type="project" value="TreeGrafter"/>
</dbReference>
<gene>
    <name evidence="5" type="primary">LOC115050937</name>
</gene>
<feature type="region of interest" description="Disordered" evidence="3">
    <location>
        <begin position="1"/>
        <end position="53"/>
    </location>
</feature>
<dbReference type="Pfam" id="PF13716">
    <property type="entry name" value="CRAL_TRIO_2"/>
    <property type="match status" value="1"/>
</dbReference>
<dbReference type="RefSeq" id="XP_029369956.1">
    <property type="nucleotide sequence ID" value="XM_029514096.1"/>
</dbReference>
<reference evidence="5" key="2">
    <citation type="submission" date="2025-08" db="UniProtKB">
        <authorList>
            <consortium name="Ensembl"/>
        </authorList>
    </citation>
    <scope>IDENTIFICATION</scope>
</reference>
<evidence type="ECO:0000256" key="3">
    <source>
        <dbReference type="SAM" id="MobiDB-lite"/>
    </source>
</evidence>
<reference evidence="5" key="1">
    <citation type="submission" date="2021-04" db="EMBL/GenBank/DDBJ databases">
        <authorList>
            <consortium name="Wellcome Sanger Institute Data Sharing"/>
        </authorList>
    </citation>
    <scope>NUCLEOTIDE SEQUENCE [LARGE SCALE GENOMIC DNA]</scope>
</reference>
<dbReference type="RefSeq" id="XP_029369959.1">
    <property type="nucleotide sequence ID" value="XM_029514099.1"/>
</dbReference>
<accession>A0A665U1U7</accession>
<feature type="region of interest" description="Disordered" evidence="3">
    <location>
        <begin position="180"/>
        <end position="251"/>
    </location>
</feature>
<feature type="domain" description="CRAL-TRIO" evidence="4">
    <location>
        <begin position="381"/>
        <end position="538"/>
    </location>
</feature>
<dbReference type="GO" id="GO:0005737">
    <property type="term" value="C:cytoplasm"/>
    <property type="evidence" value="ECO:0007669"/>
    <property type="project" value="UniProtKB-SubCell"/>
</dbReference>
<dbReference type="RefSeq" id="XP_029369960.1">
    <property type="nucleotide sequence ID" value="XM_029514100.1"/>
</dbReference>
<dbReference type="PANTHER" id="PTHR12112">
    <property type="entry name" value="BNIP - RELATED"/>
    <property type="match status" value="1"/>
</dbReference>
<evidence type="ECO:0000313" key="5">
    <source>
        <dbReference type="Ensembl" id="ENSENLP00000013355.1"/>
    </source>
</evidence>
<dbReference type="Gene3D" id="3.40.525.10">
    <property type="entry name" value="CRAL-TRIO lipid binding domain"/>
    <property type="match status" value="1"/>
</dbReference>
<feature type="compositionally biased region" description="Acidic residues" evidence="3">
    <location>
        <begin position="1"/>
        <end position="10"/>
    </location>
</feature>
<dbReference type="RefSeq" id="XP_029369958.1">
    <property type="nucleotide sequence ID" value="XM_029514098.1"/>
</dbReference>
<dbReference type="InterPro" id="IPR022181">
    <property type="entry name" value="Bcl2-/adenovirus-E1B"/>
</dbReference>
<feature type="compositionally biased region" description="Low complexity" evidence="3">
    <location>
        <begin position="31"/>
        <end position="53"/>
    </location>
</feature>
<evidence type="ECO:0000256" key="1">
    <source>
        <dbReference type="ARBA" id="ARBA00004496"/>
    </source>
</evidence>
<evidence type="ECO:0000259" key="4">
    <source>
        <dbReference type="PROSITE" id="PS50191"/>
    </source>
</evidence>